<dbReference type="InterPro" id="IPR003593">
    <property type="entry name" value="AAA+_ATPase"/>
</dbReference>
<comment type="caution">
    <text evidence="4">The sequence shown here is derived from an EMBL/GenBank/DDBJ whole genome shotgun (WGS) entry which is preliminary data.</text>
</comment>
<sequence>MLETRSLTRDFGQMRAVDNVNIQVKAGEVFGLLGPNGAGKSTTIKMLTTLLPASSGNAAIAGLDLIRHPSEIRRAIGYVPQSLSADGSLTGYENLLIFSKLYDIPRKYRETRIRDVLEFMGLEEAAHRLVRNYSGGMIRRLEVAQSMLHQPQVLFLDEPTVGLDPLARSYVWTLMKQLRERYGTTIILTTHFLEEADSLCDRVAIMQAGKVVITGVPRELKASLNRENATLDDVFIHYTGDQLTTGGGNYRETSRNRRTAQRLG</sequence>
<dbReference type="PANTHER" id="PTHR43582">
    <property type="entry name" value="LINEARMYCIN RESISTANCE ATP-BINDING PROTEIN LNRL"/>
    <property type="match status" value="1"/>
</dbReference>
<evidence type="ECO:0000256" key="1">
    <source>
        <dbReference type="ARBA" id="ARBA00022741"/>
    </source>
</evidence>
<evidence type="ECO:0000259" key="3">
    <source>
        <dbReference type="PROSITE" id="PS50893"/>
    </source>
</evidence>
<dbReference type="Pfam" id="PF00005">
    <property type="entry name" value="ABC_tran"/>
    <property type="match status" value="1"/>
</dbReference>
<dbReference type="Gene3D" id="3.40.50.300">
    <property type="entry name" value="P-loop containing nucleotide triphosphate hydrolases"/>
    <property type="match status" value="1"/>
</dbReference>
<evidence type="ECO:0000313" key="5">
    <source>
        <dbReference type="Proteomes" id="UP000642094"/>
    </source>
</evidence>
<keyword evidence="5" id="KW-1185">Reference proteome</keyword>
<dbReference type="SUPFAM" id="SSF52540">
    <property type="entry name" value="P-loop containing nucleoside triphosphate hydrolases"/>
    <property type="match status" value="1"/>
</dbReference>
<dbReference type="SMART" id="SM00382">
    <property type="entry name" value="AAA"/>
    <property type="match status" value="1"/>
</dbReference>
<dbReference type="EMBL" id="JACJQB010000081">
    <property type="protein sequence ID" value="MBD2190111.1"/>
    <property type="molecule type" value="Genomic_DNA"/>
</dbReference>
<organism evidence="4 5">
    <name type="scientific">Pseudanabaena mucicola FACHB-723</name>
    <dbReference type="NCBI Taxonomy" id="2692860"/>
    <lineage>
        <taxon>Bacteria</taxon>
        <taxon>Bacillati</taxon>
        <taxon>Cyanobacteriota</taxon>
        <taxon>Cyanophyceae</taxon>
        <taxon>Pseudanabaenales</taxon>
        <taxon>Pseudanabaenaceae</taxon>
        <taxon>Pseudanabaena</taxon>
    </lineage>
</organism>
<dbReference type="RefSeq" id="WP_190404919.1">
    <property type="nucleotide sequence ID" value="NZ_JACJQB010000081.1"/>
</dbReference>
<evidence type="ECO:0000313" key="4">
    <source>
        <dbReference type="EMBL" id="MBD2190111.1"/>
    </source>
</evidence>
<keyword evidence="1" id="KW-0547">Nucleotide-binding</keyword>
<gene>
    <name evidence="4" type="ORF">H6F41_18470</name>
</gene>
<dbReference type="InterPro" id="IPR017871">
    <property type="entry name" value="ABC_transporter-like_CS"/>
</dbReference>
<dbReference type="PROSITE" id="PS00211">
    <property type="entry name" value="ABC_TRANSPORTER_1"/>
    <property type="match status" value="1"/>
</dbReference>
<accession>A0ABR8A474</accession>
<dbReference type="Proteomes" id="UP000642094">
    <property type="component" value="Unassembled WGS sequence"/>
</dbReference>
<protein>
    <submittedName>
        <fullName evidence="4">ATP-binding cassette domain-containing protein</fullName>
    </submittedName>
</protein>
<dbReference type="PANTHER" id="PTHR43582:SF2">
    <property type="entry name" value="LINEARMYCIN RESISTANCE ATP-BINDING PROTEIN LNRL"/>
    <property type="match status" value="1"/>
</dbReference>
<dbReference type="InterPro" id="IPR027417">
    <property type="entry name" value="P-loop_NTPase"/>
</dbReference>
<feature type="domain" description="ABC transporter" evidence="3">
    <location>
        <begin position="2"/>
        <end position="233"/>
    </location>
</feature>
<keyword evidence="2 4" id="KW-0067">ATP-binding</keyword>
<dbReference type="InterPro" id="IPR003439">
    <property type="entry name" value="ABC_transporter-like_ATP-bd"/>
</dbReference>
<proteinExistence type="predicted"/>
<reference evidence="4 5" key="1">
    <citation type="journal article" date="2020" name="ISME J.">
        <title>Comparative genomics reveals insights into cyanobacterial evolution and habitat adaptation.</title>
        <authorList>
            <person name="Chen M.Y."/>
            <person name="Teng W.K."/>
            <person name="Zhao L."/>
            <person name="Hu C.X."/>
            <person name="Zhou Y.K."/>
            <person name="Han B.P."/>
            <person name="Song L.R."/>
            <person name="Shu W.S."/>
        </authorList>
    </citation>
    <scope>NUCLEOTIDE SEQUENCE [LARGE SCALE GENOMIC DNA]</scope>
    <source>
        <strain evidence="4 5">FACHB-723</strain>
    </source>
</reference>
<dbReference type="PROSITE" id="PS50893">
    <property type="entry name" value="ABC_TRANSPORTER_2"/>
    <property type="match status" value="1"/>
</dbReference>
<name>A0ABR8A474_9CYAN</name>
<dbReference type="GO" id="GO:0005524">
    <property type="term" value="F:ATP binding"/>
    <property type="evidence" value="ECO:0007669"/>
    <property type="project" value="UniProtKB-KW"/>
</dbReference>
<evidence type="ECO:0000256" key="2">
    <source>
        <dbReference type="ARBA" id="ARBA00022840"/>
    </source>
</evidence>